<sequence length="159" mass="15764">MKNYAEVACLAALCMLCSCAQTAQDKLRQAVYDTASAYHLLASPMPDVMAGHVPGVSLNTAQKALARQASQTVLNELAAFDQSIQAGSTLTETAVAALQADFASFSTCWTGLTAGTTPTGCAAVATPVAGASSTAVATTTAASTAVSAGDATPAAIGSN</sequence>
<evidence type="ECO:0000256" key="1">
    <source>
        <dbReference type="SAM" id="SignalP"/>
    </source>
</evidence>
<comment type="caution">
    <text evidence="2">The sequence shown here is derived from an EMBL/GenBank/DDBJ whole genome shotgun (WGS) entry which is preliminary data.</text>
</comment>
<evidence type="ECO:0008006" key="4">
    <source>
        <dbReference type="Google" id="ProtNLM"/>
    </source>
</evidence>
<proteinExistence type="predicted"/>
<reference evidence="2 3" key="1">
    <citation type="submission" date="2022-06" db="EMBL/GenBank/DDBJ databases">
        <title>Acetobacer genomes from food samples.</title>
        <authorList>
            <person name="Sombolestani A."/>
        </authorList>
    </citation>
    <scope>NUCLEOTIDE SEQUENCE [LARGE SCALE GENOMIC DNA]</scope>
    <source>
        <strain evidence="2 3">R-83285</strain>
    </source>
</reference>
<feature type="chain" id="PRO_5046388362" description="Lipoprotein" evidence="1">
    <location>
        <begin position="24"/>
        <end position="159"/>
    </location>
</feature>
<feature type="signal peptide" evidence="1">
    <location>
        <begin position="1"/>
        <end position="23"/>
    </location>
</feature>
<name>A0ABT1EY34_9PROT</name>
<protein>
    <recommendedName>
        <fullName evidence="4">Lipoprotein</fullName>
    </recommendedName>
</protein>
<dbReference type="PROSITE" id="PS51257">
    <property type="entry name" value="PROKAR_LIPOPROTEIN"/>
    <property type="match status" value="1"/>
</dbReference>
<keyword evidence="3" id="KW-1185">Reference proteome</keyword>
<dbReference type="EMBL" id="JAMYZZ010000004">
    <property type="protein sequence ID" value="MCP1257875.1"/>
    <property type="molecule type" value="Genomic_DNA"/>
</dbReference>
<evidence type="ECO:0000313" key="2">
    <source>
        <dbReference type="EMBL" id="MCP1257875.1"/>
    </source>
</evidence>
<evidence type="ECO:0000313" key="3">
    <source>
        <dbReference type="Proteomes" id="UP001523528"/>
    </source>
</evidence>
<keyword evidence="1" id="KW-0732">Signal</keyword>
<accession>A0ABT1EY34</accession>
<organism evidence="2 3">
    <name type="scientific">Acetobacter lambici</name>
    <dbReference type="NCBI Taxonomy" id="1332824"/>
    <lineage>
        <taxon>Bacteria</taxon>
        <taxon>Pseudomonadati</taxon>
        <taxon>Pseudomonadota</taxon>
        <taxon>Alphaproteobacteria</taxon>
        <taxon>Acetobacterales</taxon>
        <taxon>Acetobacteraceae</taxon>
        <taxon>Acetobacter</taxon>
    </lineage>
</organism>
<gene>
    <name evidence="2" type="ORF">NKW50_04630</name>
</gene>
<dbReference type="Proteomes" id="UP001523528">
    <property type="component" value="Unassembled WGS sequence"/>
</dbReference>
<dbReference type="RefSeq" id="WP_242012627.1">
    <property type="nucleotide sequence ID" value="NZ_JAMYZY010000004.1"/>
</dbReference>